<dbReference type="PROSITE" id="PS50110">
    <property type="entry name" value="RESPONSE_REGULATORY"/>
    <property type="match status" value="2"/>
</dbReference>
<dbReference type="Pfam" id="PF02518">
    <property type="entry name" value="HATPase_c"/>
    <property type="match status" value="1"/>
</dbReference>
<evidence type="ECO:0000256" key="6">
    <source>
        <dbReference type="ARBA" id="ARBA00022777"/>
    </source>
</evidence>
<dbReference type="NCBIfam" id="TIGR00229">
    <property type="entry name" value="sensory_box"/>
    <property type="match status" value="1"/>
</dbReference>
<evidence type="ECO:0000256" key="2">
    <source>
        <dbReference type="ARBA" id="ARBA00012438"/>
    </source>
</evidence>
<dbReference type="Proteomes" id="UP000217265">
    <property type="component" value="Chromosome"/>
</dbReference>
<dbReference type="PROSITE" id="PS50109">
    <property type="entry name" value="HIS_KIN"/>
    <property type="match status" value="1"/>
</dbReference>
<dbReference type="CDD" id="cd00156">
    <property type="entry name" value="REC"/>
    <property type="match status" value="1"/>
</dbReference>
<dbReference type="InterPro" id="IPR013655">
    <property type="entry name" value="PAS_fold_3"/>
</dbReference>
<protein>
    <recommendedName>
        <fullName evidence="2">histidine kinase</fullName>
        <ecNumber evidence="2">2.7.13.3</ecNumber>
    </recommendedName>
</protein>
<gene>
    <name evidence="14" type="ORF">CMV30_09550</name>
</gene>
<feature type="coiled-coil region" evidence="10">
    <location>
        <begin position="161"/>
        <end position="199"/>
    </location>
</feature>
<dbReference type="Pfam" id="PF00512">
    <property type="entry name" value="HisKA"/>
    <property type="match status" value="1"/>
</dbReference>
<dbReference type="PRINTS" id="PR00344">
    <property type="entry name" value="BCTRLSENSOR"/>
</dbReference>
<evidence type="ECO:0000256" key="1">
    <source>
        <dbReference type="ARBA" id="ARBA00000085"/>
    </source>
</evidence>
<evidence type="ECO:0000259" key="11">
    <source>
        <dbReference type="PROSITE" id="PS50109"/>
    </source>
</evidence>
<dbReference type="KEGG" id="vbh:CMV30_09550"/>
<dbReference type="SUPFAM" id="SSF47384">
    <property type="entry name" value="Homodimeric domain of signal transducing histidine kinase"/>
    <property type="match status" value="1"/>
</dbReference>
<dbReference type="InterPro" id="IPR036890">
    <property type="entry name" value="HATPase_C_sf"/>
</dbReference>
<keyword evidence="10" id="KW-0175">Coiled coil</keyword>
<keyword evidence="15" id="KW-1185">Reference proteome</keyword>
<evidence type="ECO:0000256" key="10">
    <source>
        <dbReference type="SAM" id="Coils"/>
    </source>
</evidence>
<dbReference type="InterPro" id="IPR004358">
    <property type="entry name" value="Sig_transdc_His_kin-like_C"/>
</dbReference>
<organism evidence="14 15">
    <name type="scientific">Nibricoccus aquaticus</name>
    <dbReference type="NCBI Taxonomy" id="2576891"/>
    <lineage>
        <taxon>Bacteria</taxon>
        <taxon>Pseudomonadati</taxon>
        <taxon>Verrucomicrobiota</taxon>
        <taxon>Opitutia</taxon>
        <taxon>Opitutales</taxon>
        <taxon>Opitutaceae</taxon>
        <taxon>Nibricoccus</taxon>
    </lineage>
</organism>
<evidence type="ECO:0000256" key="5">
    <source>
        <dbReference type="ARBA" id="ARBA00022741"/>
    </source>
</evidence>
<feature type="domain" description="PAC" evidence="13">
    <location>
        <begin position="281"/>
        <end position="333"/>
    </location>
</feature>
<dbReference type="Pfam" id="PF00072">
    <property type="entry name" value="Response_reg"/>
    <property type="match status" value="2"/>
</dbReference>
<accession>A0A290Q682</accession>
<dbReference type="Gene3D" id="3.40.50.2300">
    <property type="match status" value="2"/>
</dbReference>
<dbReference type="InterPro" id="IPR003661">
    <property type="entry name" value="HisK_dim/P_dom"/>
</dbReference>
<evidence type="ECO:0000256" key="7">
    <source>
        <dbReference type="ARBA" id="ARBA00022840"/>
    </source>
</evidence>
<dbReference type="SMART" id="SM00448">
    <property type="entry name" value="REC"/>
    <property type="match status" value="2"/>
</dbReference>
<dbReference type="Pfam" id="PF08447">
    <property type="entry name" value="PAS_3"/>
    <property type="match status" value="1"/>
</dbReference>
<dbReference type="InterPro" id="IPR003594">
    <property type="entry name" value="HATPase_dom"/>
</dbReference>
<evidence type="ECO:0000256" key="4">
    <source>
        <dbReference type="ARBA" id="ARBA00022679"/>
    </source>
</evidence>
<evidence type="ECO:0000313" key="15">
    <source>
        <dbReference type="Proteomes" id="UP000217265"/>
    </source>
</evidence>
<dbReference type="SUPFAM" id="SSF55785">
    <property type="entry name" value="PYP-like sensor domain (PAS domain)"/>
    <property type="match status" value="1"/>
</dbReference>
<keyword evidence="7" id="KW-0067">ATP-binding</keyword>
<dbReference type="InterPro" id="IPR011006">
    <property type="entry name" value="CheY-like_superfamily"/>
</dbReference>
<sequence length="718" mass="78994">MKILVAEDHPESRYLLQQLFAGLGHEVSAVADGLEVLELLGNTKLAPPDVVVSDALMPRMDGFQLCRALRQHPRWCRLPFIFYTATYTDRADEQFAVRLGADRFVVKPVEPDQLMAIITDVVAKVKSAPPREPQPLDADATVMEEYTHRLSLKLELKVVELEGANEDLKASEQAIRQLNDQLTEMVQALEKEVAVRQEAEAALRIREEVLRYAQNLGQTGSYLRDLETMDMVWSDEAFRICGFEPIAGPVSREWMAERIHPEDRERVLATLRVADRDRTGLEVEHRILRPDGGVRHVFVRRHIYRDADGSPRRAIGIIQDVTDRRLAEVQRARLETQLRQAQKMEAIGNLAGGIAHDFNNILTAIMAHAELLELELPRETTGPHLRDSVNEILTASGRARDMVRQILTFSRKQPVERKRVEIDAVVQEALKLVTVTLPPSVELRAELGAQRAVLGNESQIHQIVLNLCTNAAQAMGTMGGLVTVTLAAAEMDDARARSRPPLRTGEYVLLEVRDNGCGMDAATVERIFEPFFTTKGVGHGTGLGLAVVHGAVQAHDGAIFVESTPGKGTVFSVYLPALKGVATGKAGTVAAPVSGAGQKILFVDDEPSVAKIGARLLERLGYKAVALTDPVAARDRLVNNPHEFDLVITDYLMPRVTGLDLSRAVWAVRPELPMILAVGFGGQLDATKAKAHGFKEFVAKPFAIQTLADAIARALGVK</sequence>
<evidence type="ECO:0000256" key="3">
    <source>
        <dbReference type="ARBA" id="ARBA00022553"/>
    </source>
</evidence>
<dbReference type="Gene3D" id="2.10.70.100">
    <property type="match status" value="1"/>
</dbReference>
<dbReference type="PANTHER" id="PTHR43065:SF46">
    <property type="entry name" value="C4-DICARBOXYLATE TRANSPORT SENSOR PROTEIN DCTB"/>
    <property type="match status" value="1"/>
</dbReference>
<feature type="domain" description="Response regulatory" evidence="12">
    <location>
        <begin position="2"/>
        <end position="122"/>
    </location>
</feature>
<dbReference type="InterPro" id="IPR000700">
    <property type="entry name" value="PAS-assoc_C"/>
</dbReference>
<dbReference type="AlphaFoldDB" id="A0A290Q682"/>
<dbReference type="CDD" id="cd00130">
    <property type="entry name" value="PAS"/>
    <property type="match status" value="1"/>
</dbReference>
<dbReference type="GO" id="GO:0005524">
    <property type="term" value="F:ATP binding"/>
    <property type="evidence" value="ECO:0007669"/>
    <property type="project" value="UniProtKB-KW"/>
</dbReference>
<feature type="modified residue" description="4-aspartylphosphate" evidence="9">
    <location>
        <position position="650"/>
    </location>
</feature>
<feature type="domain" description="Response regulatory" evidence="12">
    <location>
        <begin position="599"/>
        <end position="715"/>
    </location>
</feature>
<dbReference type="EC" id="2.7.13.3" evidence="2"/>
<dbReference type="InterPro" id="IPR005467">
    <property type="entry name" value="His_kinase_dom"/>
</dbReference>
<dbReference type="InterPro" id="IPR000014">
    <property type="entry name" value="PAS"/>
</dbReference>
<dbReference type="SMART" id="SM00086">
    <property type="entry name" value="PAC"/>
    <property type="match status" value="1"/>
</dbReference>
<evidence type="ECO:0000259" key="12">
    <source>
        <dbReference type="PROSITE" id="PS50110"/>
    </source>
</evidence>
<dbReference type="GO" id="GO:0000155">
    <property type="term" value="F:phosphorelay sensor kinase activity"/>
    <property type="evidence" value="ECO:0007669"/>
    <property type="project" value="InterPro"/>
</dbReference>
<dbReference type="SMART" id="SM00388">
    <property type="entry name" value="HisKA"/>
    <property type="match status" value="1"/>
</dbReference>
<dbReference type="OrthoDB" id="9759607at2"/>
<dbReference type="SUPFAM" id="SSF55874">
    <property type="entry name" value="ATPase domain of HSP90 chaperone/DNA topoisomerase II/histidine kinase"/>
    <property type="match status" value="1"/>
</dbReference>
<dbReference type="SMART" id="SM00387">
    <property type="entry name" value="HATPase_c"/>
    <property type="match status" value="1"/>
</dbReference>
<evidence type="ECO:0000256" key="8">
    <source>
        <dbReference type="ARBA" id="ARBA00023012"/>
    </source>
</evidence>
<name>A0A290Q682_9BACT</name>
<dbReference type="RefSeq" id="WP_096055811.1">
    <property type="nucleotide sequence ID" value="NZ_CP023344.1"/>
</dbReference>
<proteinExistence type="predicted"/>
<dbReference type="InterPro" id="IPR035965">
    <property type="entry name" value="PAS-like_dom_sf"/>
</dbReference>
<feature type="domain" description="Histidine kinase" evidence="11">
    <location>
        <begin position="353"/>
        <end position="579"/>
    </location>
</feature>
<keyword evidence="5" id="KW-0547">Nucleotide-binding</keyword>
<evidence type="ECO:0000259" key="13">
    <source>
        <dbReference type="PROSITE" id="PS50113"/>
    </source>
</evidence>
<dbReference type="PROSITE" id="PS50113">
    <property type="entry name" value="PAC"/>
    <property type="match status" value="1"/>
</dbReference>
<dbReference type="Gene3D" id="3.30.565.10">
    <property type="entry name" value="Histidine kinase-like ATPase, C-terminal domain"/>
    <property type="match status" value="1"/>
</dbReference>
<dbReference type="PANTHER" id="PTHR43065">
    <property type="entry name" value="SENSOR HISTIDINE KINASE"/>
    <property type="match status" value="1"/>
</dbReference>
<keyword evidence="3 9" id="KW-0597">Phosphoprotein</keyword>
<dbReference type="EMBL" id="CP023344">
    <property type="protein sequence ID" value="ATC64179.1"/>
    <property type="molecule type" value="Genomic_DNA"/>
</dbReference>
<dbReference type="InterPro" id="IPR001789">
    <property type="entry name" value="Sig_transdc_resp-reg_receiver"/>
</dbReference>
<reference evidence="14 15" key="1">
    <citation type="submission" date="2017-09" db="EMBL/GenBank/DDBJ databases">
        <title>Complete genome sequence of Verrucomicrobial strain HZ-65, isolated from freshwater.</title>
        <authorList>
            <person name="Choi A."/>
        </authorList>
    </citation>
    <scope>NUCLEOTIDE SEQUENCE [LARGE SCALE GENOMIC DNA]</scope>
    <source>
        <strain evidence="14 15">HZ-65</strain>
    </source>
</reference>
<evidence type="ECO:0000256" key="9">
    <source>
        <dbReference type="PROSITE-ProRule" id="PRU00169"/>
    </source>
</evidence>
<dbReference type="CDD" id="cd00082">
    <property type="entry name" value="HisKA"/>
    <property type="match status" value="1"/>
</dbReference>
<dbReference type="Gene3D" id="3.30.450.20">
    <property type="entry name" value="PAS domain"/>
    <property type="match status" value="1"/>
</dbReference>
<dbReference type="SUPFAM" id="SSF52172">
    <property type="entry name" value="CheY-like"/>
    <property type="match status" value="2"/>
</dbReference>
<dbReference type="InterPro" id="IPR036097">
    <property type="entry name" value="HisK_dim/P_sf"/>
</dbReference>
<comment type="catalytic activity">
    <reaction evidence="1">
        <text>ATP + protein L-histidine = ADP + protein N-phospho-L-histidine.</text>
        <dbReference type="EC" id="2.7.13.3"/>
    </reaction>
</comment>
<evidence type="ECO:0000313" key="14">
    <source>
        <dbReference type="EMBL" id="ATC64179.1"/>
    </source>
</evidence>
<keyword evidence="8" id="KW-0902">Two-component regulatory system</keyword>
<feature type="modified residue" description="4-aspartylphosphate" evidence="9">
    <location>
        <position position="54"/>
    </location>
</feature>
<dbReference type="InterPro" id="IPR001610">
    <property type="entry name" value="PAC"/>
</dbReference>
<keyword evidence="4" id="KW-0808">Transferase</keyword>
<keyword evidence="6 14" id="KW-0418">Kinase</keyword>
<dbReference type="Gene3D" id="1.10.287.130">
    <property type="match status" value="1"/>
</dbReference>